<feature type="compositionally biased region" description="Polar residues" evidence="1">
    <location>
        <begin position="59"/>
        <end position="68"/>
    </location>
</feature>
<feature type="region of interest" description="Disordered" evidence="1">
    <location>
        <begin position="1"/>
        <end position="155"/>
    </location>
</feature>
<name>A0AAV9IAK6_9RHOD</name>
<dbReference type="AlphaFoldDB" id="A0AAV9IAK6"/>
<feature type="compositionally biased region" description="Polar residues" evidence="1">
    <location>
        <begin position="106"/>
        <end position="118"/>
    </location>
</feature>
<protein>
    <submittedName>
        <fullName evidence="2">Uncharacterized protein</fullName>
    </submittedName>
</protein>
<accession>A0AAV9IAK6</accession>
<gene>
    <name evidence="2" type="ORF">GAYE_SCF03G2324</name>
</gene>
<organism evidence="2 3">
    <name type="scientific">Galdieria yellowstonensis</name>
    <dbReference type="NCBI Taxonomy" id="3028027"/>
    <lineage>
        <taxon>Eukaryota</taxon>
        <taxon>Rhodophyta</taxon>
        <taxon>Bangiophyceae</taxon>
        <taxon>Galdieriales</taxon>
        <taxon>Galdieriaceae</taxon>
        <taxon>Galdieria</taxon>
    </lineage>
</organism>
<keyword evidence="3" id="KW-1185">Reference proteome</keyword>
<feature type="compositionally biased region" description="Basic and acidic residues" evidence="1">
    <location>
        <begin position="45"/>
        <end position="58"/>
    </location>
</feature>
<feature type="compositionally biased region" description="Polar residues" evidence="1">
    <location>
        <begin position="75"/>
        <end position="91"/>
    </location>
</feature>
<feature type="compositionally biased region" description="Basic and acidic residues" evidence="1">
    <location>
        <begin position="210"/>
        <end position="227"/>
    </location>
</feature>
<evidence type="ECO:0000313" key="3">
    <source>
        <dbReference type="Proteomes" id="UP001300502"/>
    </source>
</evidence>
<comment type="caution">
    <text evidence="2">The sequence shown here is derived from an EMBL/GenBank/DDBJ whole genome shotgun (WGS) entry which is preliminary data.</text>
</comment>
<feature type="compositionally biased region" description="Basic and acidic residues" evidence="1">
    <location>
        <begin position="92"/>
        <end position="102"/>
    </location>
</feature>
<feature type="region of interest" description="Disordered" evidence="1">
    <location>
        <begin position="259"/>
        <end position="290"/>
    </location>
</feature>
<feature type="compositionally biased region" description="Basic and acidic residues" evidence="1">
    <location>
        <begin position="144"/>
        <end position="155"/>
    </location>
</feature>
<proteinExistence type="predicted"/>
<evidence type="ECO:0000313" key="2">
    <source>
        <dbReference type="EMBL" id="KAK4524423.1"/>
    </source>
</evidence>
<dbReference type="Proteomes" id="UP001300502">
    <property type="component" value="Unassembled WGS sequence"/>
</dbReference>
<dbReference type="EMBL" id="JANCYU010000023">
    <property type="protein sequence ID" value="KAK4524423.1"/>
    <property type="molecule type" value="Genomic_DNA"/>
</dbReference>
<feature type="compositionally biased region" description="Polar residues" evidence="1">
    <location>
        <begin position="259"/>
        <end position="270"/>
    </location>
</feature>
<feature type="region of interest" description="Disordered" evidence="1">
    <location>
        <begin position="203"/>
        <end position="235"/>
    </location>
</feature>
<sequence>MGACLSLEESHPPKVAKRNQSYSKSLNNRKTHRVPSSSTTRKKTIPHEKSTTRTKQEQLPKTTSMNNNIEDRVKSTPTRRSTSKPNPIQSTKESRVLREVNRGSKALSSQTLSSFTPQDSKETTTTTTTTISPPQPKDSQSSGRDQRSIKDEKPVDISSFAAPWASGSLVQQRMSQLFQNSSFLPETQDRENIQWKGIVQQRQSMFQNHKQQETEPKQDISKEEKKSSNGAVKELDNTITKSFSFKENATPWLESAQQPLKSTDMTNSYPVSPPAPTQRKETPILPYPNDPHRHLKKQLEETSSLRFENDSMDAEKWRNRRTRRMVRNSVMMDEQEDPEEVAARSMRGSVLRAHSSMKFQF</sequence>
<reference evidence="2 3" key="1">
    <citation type="submission" date="2022-07" db="EMBL/GenBank/DDBJ databases">
        <title>Genome-wide signatures of adaptation to extreme environments.</title>
        <authorList>
            <person name="Cho C.H."/>
            <person name="Yoon H.S."/>
        </authorList>
    </citation>
    <scope>NUCLEOTIDE SEQUENCE [LARGE SCALE GENOMIC DNA]</scope>
    <source>
        <strain evidence="2 3">108.79 E11</strain>
    </source>
</reference>
<evidence type="ECO:0000256" key="1">
    <source>
        <dbReference type="SAM" id="MobiDB-lite"/>
    </source>
</evidence>